<dbReference type="RefSeq" id="WP_099307690.1">
    <property type="nucleotide sequence ID" value="NZ_PDVP01000013.1"/>
</dbReference>
<keyword evidence="3" id="KW-0547">Nucleotide-binding</keyword>
<dbReference type="InterPro" id="IPR032823">
    <property type="entry name" value="BCA_ABC_TP_C"/>
</dbReference>
<evidence type="ECO:0000256" key="2">
    <source>
        <dbReference type="ARBA" id="ARBA00022448"/>
    </source>
</evidence>
<reference evidence="7 8" key="1">
    <citation type="submission" date="2017-10" db="EMBL/GenBank/DDBJ databases">
        <title>Sedimentibacterium mangrovi gen. nov., sp. nov., a novel member of family Phyllobacteriacea isolated from mangrove sediment.</title>
        <authorList>
            <person name="Liao H."/>
            <person name="Tian Y."/>
        </authorList>
    </citation>
    <scope>NUCLEOTIDE SEQUENCE [LARGE SCALE GENOMIC DNA]</scope>
    <source>
        <strain evidence="7 8">X9-2-2</strain>
    </source>
</reference>
<gene>
    <name evidence="7" type="ORF">CSC94_17600</name>
</gene>
<dbReference type="InterPro" id="IPR027417">
    <property type="entry name" value="P-loop_NTPase"/>
</dbReference>
<dbReference type="GO" id="GO:0016887">
    <property type="term" value="F:ATP hydrolysis activity"/>
    <property type="evidence" value="ECO:0007669"/>
    <property type="project" value="InterPro"/>
</dbReference>
<keyword evidence="8" id="KW-1185">Reference proteome</keyword>
<proteinExistence type="inferred from homology"/>
<dbReference type="Pfam" id="PF00005">
    <property type="entry name" value="ABC_tran"/>
    <property type="match status" value="1"/>
</dbReference>
<dbReference type="GO" id="GO:0015658">
    <property type="term" value="F:branched-chain amino acid transmembrane transporter activity"/>
    <property type="evidence" value="ECO:0007669"/>
    <property type="project" value="TreeGrafter"/>
</dbReference>
<dbReference type="PROSITE" id="PS50893">
    <property type="entry name" value="ABC_TRANSPORTER_2"/>
    <property type="match status" value="1"/>
</dbReference>
<dbReference type="SUPFAM" id="SSF52540">
    <property type="entry name" value="P-loop containing nucleoside triphosphate hydrolases"/>
    <property type="match status" value="1"/>
</dbReference>
<evidence type="ECO:0000256" key="5">
    <source>
        <dbReference type="ARBA" id="ARBA00022970"/>
    </source>
</evidence>
<protein>
    <submittedName>
        <fullName evidence="7">ABC transporter ATP-binding protein</fullName>
    </submittedName>
</protein>
<name>A0A2G1QJF0_9HYPH</name>
<dbReference type="PANTHER" id="PTHR43820:SF3">
    <property type="entry name" value="BRANCHED-CHAIN AMINO ACID TRANSPORT SYSTEM,ATP-BINDING PROTEIN"/>
    <property type="match status" value="1"/>
</dbReference>
<feature type="domain" description="ABC transporter" evidence="6">
    <location>
        <begin position="10"/>
        <end position="242"/>
    </location>
</feature>
<dbReference type="PANTHER" id="PTHR43820">
    <property type="entry name" value="HIGH-AFFINITY BRANCHED-CHAIN AMINO ACID TRANSPORT ATP-BINDING PROTEIN LIVF"/>
    <property type="match status" value="1"/>
</dbReference>
<sequence>MAEPGPQEVLLGRGLRRVYGQRDILFDVDVAVERGKVTGLLGPSGSGKSTIFRILCGVERPDSGAVTMGKRDITRLGIDARARLGIGYIPQFPELFMQLTVRDNLQIALEGRRLDRDRAAAVMGRISKAFSLQPMLGNPVATLSGGQRKLAEIAFAMCSFPRFLLLDEPFARLDPINVARVSAILRGLARSGIGILLSDHSARDALALCSTASIIQHGVVIASGTPAAVSRDPQVQAIFLGPGFGGQAVAGAGSGHS</sequence>
<dbReference type="InterPro" id="IPR003593">
    <property type="entry name" value="AAA+_ATPase"/>
</dbReference>
<evidence type="ECO:0000256" key="3">
    <source>
        <dbReference type="ARBA" id="ARBA00022741"/>
    </source>
</evidence>
<dbReference type="Gene3D" id="3.40.50.300">
    <property type="entry name" value="P-loop containing nucleotide triphosphate hydrolases"/>
    <property type="match status" value="1"/>
</dbReference>
<accession>A0A2G1QJF0</accession>
<dbReference type="GO" id="GO:0005524">
    <property type="term" value="F:ATP binding"/>
    <property type="evidence" value="ECO:0007669"/>
    <property type="project" value="UniProtKB-KW"/>
</dbReference>
<dbReference type="Proteomes" id="UP000221168">
    <property type="component" value="Unassembled WGS sequence"/>
</dbReference>
<dbReference type="SMART" id="SM00382">
    <property type="entry name" value="AAA"/>
    <property type="match status" value="1"/>
</dbReference>
<dbReference type="InterPro" id="IPR003439">
    <property type="entry name" value="ABC_transporter-like_ATP-bd"/>
</dbReference>
<evidence type="ECO:0000313" key="8">
    <source>
        <dbReference type="Proteomes" id="UP000221168"/>
    </source>
</evidence>
<evidence type="ECO:0000256" key="1">
    <source>
        <dbReference type="ARBA" id="ARBA00005417"/>
    </source>
</evidence>
<keyword evidence="2" id="KW-0813">Transport</keyword>
<dbReference type="AlphaFoldDB" id="A0A2G1QJF0"/>
<comment type="caution">
    <text evidence="7">The sequence shown here is derived from an EMBL/GenBank/DDBJ whole genome shotgun (WGS) entry which is preliminary data.</text>
</comment>
<dbReference type="EMBL" id="PDVP01000013">
    <property type="protein sequence ID" value="PHP65663.1"/>
    <property type="molecule type" value="Genomic_DNA"/>
</dbReference>
<organism evidence="7 8">
    <name type="scientific">Zhengella mangrovi</name>
    <dbReference type="NCBI Taxonomy" id="1982044"/>
    <lineage>
        <taxon>Bacteria</taxon>
        <taxon>Pseudomonadati</taxon>
        <taxon>Pseudomonadota</taxon>
        <taxon>Alphaproteobacteria</taxon>
        <taxon>Hyphomicrobiales</taxon>
        <taxon>Notoacmeibacteraceae</taxon>
        <taxon>Zhengella</taxon>
    </lineage>
</organism>
<comment type="similarity">
    <text evidence="1">Belongs to the ABC transporter superfamily.</text>
</comment>
<evidence type="ECO:0000313" key="7">
    <source>
        <dbReference type="EMBL" id="PHP65663.1"/>
    </source>
</evidence>
<evidence type="ECO:0000256" key="4">
    <source>
        <dbReference type="ARBA" id="ARBA00022840"/>
    </source>
</evidence>
<dbReference type="GO" id="GO:0015807">
    <property type="term" value="P:L-amino acid transport"/>
    <property type="evidence" value="ECO:0007669"/>
    <property type="project" value="TreeGrafter"/>
</dbReference>
<keyword evidence="5" id="KW-0029">Amino-acid transport</keyword>
<evidence type="ECO:0000259" key="6">
    <source>
        <dbReference type="PROSITE" id="PS50893"/>
    </source>
</evidence>
<dbReference type="OrthoDB" id="9780942at2"/>
<dbReference type="InterPro" id="IPR052156">
    <property type="entry name" value="BCAA_Transport_ATP-bd_LivF"/>
</dbReference>
<keyword evidence="4 7" id="KW-0067">ATP-binding</keyword>
<dbReference type="Pfam" id="PF12399">
    <property type="entry name" value="BCA_ABC_TP_C"/>
    <property type="match status" value="1"/>
</dbReference>